<proteinExistence type="predicted"/>
<keyword evidence="2" id="KW-1185">Reference proteome</keyword>
<dbReference type="AlphaFoldDB" id="W2T5K3"/>
<evidence type="ECO:0000313" key="1">
    <source>
        <dbReference type="EMBL" id="ETN76879.1"/>
    </source>
</evidence>
<organism evidence="1 2">
    <name type="scientific">Necator americanus</name>
    <name type="common">Human hookworm</name>
    <dbReference type="NCBI Taxonomy" id="51031"/>
    <lineage>
        <taxon>Eukaryota</taxon>
        <taxon>Metazoa</taxon>
        <taxon>Ecdysozoa</taxon>
        <taxon>Nematoda</taxon>
        <taxon>Chromadorea</taxon>
        <taxon>Rhabditida</taxon>
        <taxon>Rhabditina</taxon>
        <taxon>Rhabditomorpha</taxon>
        <taxon>Strongyloidea</taxon>
        <taxon>Ancylostomatidae</taxon>
        <taxon>Bunostominae</taxon>
        <taxon>Necator</taxon>
    </lineage>
</organism>
<dbReference type="EMBL" id="KI660201">
    <property type="protein sequence ID" value="ETN76879.1"/>
    <property type="molecule type" value="Genomic_DNA"/>
</dbReference>
<dbReference type="Proteomes" id="UP000053676">
    <property type="component" value="Unassembled WGS sequence"/>
</dbReference>
<dbReference type="KEGG" id="nai:NECAME_03308"/>
<accession>W2T5K3</accession>
<sequence>MYTSFYICFGNRRLQDAHPHTSFYEKYMVMVSIGGVHWWRTYHMNLMNHHKSKKLSALFLGY</sequence>
<gene>
    <name evidence="1" type="ORF">NECAME_03308</name>
</gene>
<name>W2T5K3_NECAM</name>
<reference evidence="2" key="1">
    <citation type="journal article" date="2014" name="Nat. Genet.">
        <title>Genome of the human hookworm Necator americanus.</title>
        <authorList>
            <person name="Tang Y.T."/>
            <person name="Gao X."/>
            <person name="Rosa B.A."/>
            <person name="Abubucker S."/>
            <person name="Hallsworth-Pepin K."/>
            <person name="Martin J."/>
            <person name="Tyagi R."/>
            <person name="Heizer E."/>
            <person name="Zhang X."/>
            <person name="Bhonagiri-Palsikar V."/>
            <person name="Minx P."/>
            <person name="Warren W.C."/>
            <person name="Wang Q."/>
            <person name="Zhan B."/>
            <person name="Hotez P.J."/>
            <person name="Sternberg P.W."/>
            <person name="Dougall A."/>
            <person name="Gaze S.T."/>
            <person name="Mulvenna J."/>
            <person name="Sotillo J."/>
            <person name="Ranganathan S."/>
            <person name="Rabelo E.M."/>
            <person name="Wilson R.K."/>
            <person name="Felgner P.L."/>
            <person name="Bethony J."/>
            <person name="Hawdon J.M."/>
            <person name="Gasser R.B."/>
            <person name="Loukas A."/>
            <person name="Mitreva M."/>
        </authorList>
    </citation>
    <scope>NUCLEOTIDE SEQUENCE [LARGE SCALE GENOMIC DNA]</scope>
</reference>
<protein>
    <submittedName>
        <fullName evidence="1">Uncharacterized protein</fullName>
    </submittedName>
</protein>
<evidence type="ECO:0000313" key="2">
    <source>
        <dbReference type="Proteomes" id="UP000053676"/>
    </source>
</evidence>